<evidence type="ECO:0000256" key="1">
    <source>
        <dbReference type="SAM" id="Phobius"/>
    </source>
</evidence>
<dbReference type="EMBL" id="JBJQND010000010">
    <property type="protein sequence ID" value="KAL3865031.1"/>
    <property type="molecule type" value="Genomic_DNA"/>
</dbReference>
<keyword evidence="1" id="KW-0472">Membrane</keyword>
<keyword evidence="3" id="KW-1185">Reference proteome</keyword>
<reference evidence="2 3" key="1">
    <citation type="submission" date="2024-11" db="EMBL/GenBank/DDBJ databases">
        <title>Chromosome-level genome assembly of the freshwater bivalve Anodonta woodiana.</title>
        <authorList>
            <person name="Chen X."/>
        </authorList>
    </citation>
    <scope>NUCLEOTIDE SEQUENCE [LARGE SCALE GENOMIC DNA]</scope>
    <source>
        <strain evidence="2">MN2024</strain>
        <tissue evidence="2">Gills</tissue>
    </source>
</reference>
<keyword evidence="1" id="KW-1133">Transmembrane helix</keyword>
<name>A0ABD3VV73_SINWO</name>
<evidence type="ECO:0000313" key="3">
    <source>
        <dbReference type="Proteomes" id="UP001634394"/>
    </source>
</evidence>
<protein>
    <submittedName>
        <fullName evidence="2">Uncharacterized protein</fullName>
    </submittedName>
</protein>
<dbReference type="Proteomes" id="UP001634394">
    <property type="component" value="Unassembled WGS sequence"/>
</dbReference>
<proteinExistence type="predicted"/>
<dbReference type="AlphaFoldDB" id="A0ABD3VV73"/>
<gene>
    <name evidence="2" type="ORF">ACJMK2_006664</name>
</gene>
<organism evidence="2 3">
    <name type="scientific">Sinanodonta woodiana</name>
    <name type="common">Chinese pond mussel</name>
    <name type="synonym">Anodonta woodiana</name>
    <dbReference type="NCBI Taxonomy" id="1069815"/>
    <lineage>
        <taxon>Eukaryota</taxon>
        <taxon>Metazoa</taxon>
        <taxon>Spiralia</taxon>
        <taxon>Lophotrochozoa</taxon>
        <taxon>Mollusca</taxon>
        <taxon>Bivalvia</taxon>
        <taxon>Autobranchia</taxon>
        <taxon>Heteroconchia</taxon>
        <taxon>Palaeoheterodonta</taxon>
        <taxon>Unionida</taxon>
        <taxon>Unionoidea</taxon>
        <taxon>Unionidae</taxon>
        <taxon>Unioninae</taxon>
        <taxon>Sinanodonta</taxon>
    </lineage>
</organism>
<keyword evidence="1" id="KW-0812">Transmembrane</keyword>
<feature type="transmembrane region" description="Helical" evidence="1">
    <location>
        <begin position="226"/>
        <end position="254"/>
    </location>
</feature>
<accession>A0ABD3VV73</accession>
<sequence>MFPQAIVMDSRFESDHCTGGSVDNDKQITLVINPYNHYNNRFSEGDNSQHSENQNIPPIKERKQKANFIQCVKGTRGSSLGQSNLIKNDYAGNGLQNGHNPICNPLQVDGLISLIPSEKNGGNQGYTKLYDIVSKSYLTRKGHLEPKSQNGMSSHNCSKQKIDEEAIVDVAANKHNRWNRMIHDLLWCPFVLIFVFFCFSPAILLMHKSDIAFRKGRDSKARRWAICSSVFYGIGLVLTLAFYATIITLVIIFAQYKLF</sequence>
<evidence type="ECO:0000313" key="2">
    <source>
        <dbReference type="EMBL" id="KAL3865031.1"/>
    </source>
</evidence>
<feature type="transmembrane region" description="Helical" evidence="1">
    <location>
        <begin position="184"/>
        <end position="205"/>
    </location>
</feature>
<comment type="caution">
    <text evidence="2">The sequence shown here is derived from an EMBL/GenBank/DDBJ whole genome shotgun (WGS) entry which is preliminary data.</text>
</comment>